<protein>
    <submittedName>
        <fullName evidence="1">Uncharacterized protein</fullName>
    </submittedName>
</protein>
<name>A0ABU6QW78_9FABA</name>
<reference evidence="1 2" key="1">
    <citation type="journal article" date="2023" name="Plants (Basel)">
        <title>Bridging the Gap: Combining Genomics and Transcriptomics Approaches to Understand Stylosanthes scabra, an Orphan Legume from the Brazilian Caatinga.</title>
        <authorList>
            <person name="Ferreira-Neto J.R.C."/>
            <person name="da Silva M.D."/>
            <person name="Binneck E."/>
            <person name="de Melo N.F."/>
            <person name="da Silva R.H."/>
            <person name="de Melo A.L.T.M."/>
            <person name="Pandolfi V."/>
            <person name="Bustamante F.O."/>
            <person name="Brasileiro-Vidal A.C."/>
            <person name="Benko-Iseppon A.M."/>
        </authorList>
    </citation>
    <scope>NUCLEOTIDE SEQUENCE [LARGE SCALE GENOMIC DNA]</scope>
    <source>
        <tissue evidence="1">Leaves</tissue>
    </source>
</reference>
<keyword evidence="2" id="KW-1185">Reference proteome</keyword>
<comment type="caution">
    <text evidence="1">The sequence shown here is derived from an EMBL/GenBank/DDBJ whole genome shotgun (WGS) entry which is preliminary data.</text>
</comment>
<organism evidence="1 2">
    <name type="scientific">Stylosanthes scabra</name>
    <dbReference type="NCBI Taxonomy" id="79078"/>
    <lineage>
        <taxon>Eukaryota</taxon>
        <taxon>Viridiplantae</taxon>
        <taxon>Streptophyta</taxon>
        <taxon>Embryophyta</taxon>
        <taxon>Tracheophyta</taxon>
        <taxon>Spermatophyta</taxon>
        <taxon>Magnoliopsida</taxon>
        <taxon>eudicotyledons</taxon>
        <taxon>Gunneridae</taxon>
        <taxon>Pentapetalae</taxon>
        <taxon>rosids</taxon>
        <taxon>fabids</taxon>
        <taxon>Fabales</taxon>
        <taxon>Fabaceae</taxon>
        <taxon>Papilionoideae</taxon>
        <taxon>50 kb inversion clade</taxon>
        <taxon>dalbergioids sensu lato</taxon>
        <taxon>Dalbergieae</taxon>
        <taxon>Pterocarpus clade</taxon>
        <taxon>Stylosanthes</taxon>
    </lineage>
</organism>
<dbReference type="Proteomes" id="UP001341840">
    <property type="component" value="Unassembled WGS sequence"/>
</dbReference>
<proteinExistence type="predicted"/>
<evidence type="ECO:0000313" key="1">
    <source>
        <dbReference type="EMBL" id="MED6116000.1"/>
    </source>
</evidence>
<sequence length="88" mass="9899">MNIQASLYGSRVFFHPTFPEAVEFRNSLLNLGKQATQPISYLQSQGQRSMIEEISSGEIPLHTIEDVYNMTEVKMIGLIPLAKDATKK</sequence>
<evidence type="ECO:0000313" key="2">
    <source>
        <dbReference type="Proteomes" id="UP001341840"/>
    </source>
</evidence>
<gene>
    <name evidence="1" type="ORF">PIB30_095976</name>
</gene>
<accession>A0ABU6QW78</accession>
<dbReference type="EMBL" id="JASCZI010002237">
    <property type="protein sequence ID" value="MED6116000.1"/>
    <property type="molecule type" value="Genomic_DNA"/>
</dbReference>